<sequence>MALYYFDLDDNDTIFPDDDGIDCEGLAIEHEAIKALAEIMGERLPDGDCRQLGHYRAR</sequence>
<dbReference type="RefSeq" id="WP_337108621.1">
    <property type="nucleotide sequence ID" value="NZ_JAPYKS010000024.1"/>
</dbReference>
<protein>
    <recommendedName>
        <fullName evidence="1">DUF6894 domain-containing protein</fullName>
    </recommendedName>
</protein>
<feature type="domain" description="DUF6894" evidence="1">
    <location>
        <begin position="3"/>
        <end position="51"/>
    </location>
</feature>
<accession>A0ABU8L2J9</accession>
<keyword evidence="3" id="KW-1185">Reference proteome</keyword>
<proteinExistence type="predicted"/>
<dbReference type="EMBL" id="JAPYKS010000024">
    <property type="protein sequence ID" value="MEI9412198.1"/>
    <property type="molecule type" value="Genomic_DNA"/>
</dbReference>
<dbReference type="Pfam" id="PF21834">
    <property type="entry name" value="DUF6894"/>
    <property type="match status" value="1"/>
</dbReference>
<evidence type="ECO:0000259" key="1">
    <source>
        <dbReference type="Pfam" id="PF21834"/>
    </source>
</evidence>
<gene>
    <name evidence="2" type="ORF">O7A60_26065</name>
</gene>
<comment type="caution">
    <text evidence="2">The sequence shown here is derived from an EMBL/GenBank/DDBJ whole genome shotgun (WGS) entry which is preliminary data.</text>
</comment>
<reference evidence="2 3" key="1">
    <citation type="submission" date="2022-12" db="EMBL/GenBank/DDBJ databases">
        <authorList>
            <person name="Muema E."/>
        </authorList>
    </citation>
    <scope>NUCLEOTIDE SEQUENCE [LARGE SCALE GENOMIC DNA]</scope>
    <source>
        <strain evidence="3">1326</strain>
    </source>
</reference>
<dbReference type="InterPro" id="IPR054189">
    <property type="entry name" value="DUF6894"/>
</dbReference>
<evidence type="ECO:0000313" key="3">
    <source>
        <dbReference type="Proteomes" id="UP001387293"/>
    </source>
</evidence>
<evidence type="ECO:0000313" key="2">
    <source>
        <dbReference type="EMBL" id="MEI9412198.1"/>
    </source>
</evidence>
<organism evidence="2 3">
    <name type="scientific">Mesorhizobium salmacidum</name>
    <dbReference type="NCBI Taxonomy" id="3015171"/>
    <lineage>
        <taxon>Bacteria</taxon>
        <taxon>Pseudomonadati</taxon>
        <taxon>Pseudomonadota</taxon>
        <taxon>Alphaproteobacteria</taxon>
        <taxon>Hyphomicrobiales</taxon>
        <taxon>Phyllobacteriaceae</taxon>
        <taxon>Mesorhizobium</taxon>
    </lineage>
</organism>
<dbReference type="Proteomes" id="UP001387293">
    <property type="component" value="Unassembled WGS sequence"/>
</dbReference>
<name>A0ABU8L2J9_9HYPH</name>